<accession>A0ABC8T906</accession>
<evidence type="ECO:0000313" key="1">
    <source>
        <dbReference type="EMBL" id="CAK9165902.1"/>
    </source>
</evidence>
<keyword evidence="2" id="KW-1185">Reference proteome</keyword>
<reference evidence="1 2" key="1">
    <citation type="submission" date="2024-02" db="EMBL/GenBank/DDBJ databases">
        <authorList>
            <person name="Vignale AGUSTIN F."/>
            <person name="Sosa J E."/>
            <person name="Modenutti C."/>
        </authorList>
    </citation>
    <scope>NUCLEOTIDE SEQUENCE [LARGE SCALE GENOMIC DNA]</scope>
</reference>
<dbReference type="PANTHER" id="PTHR35471:SF1">
    <property type="entry name" value="OS07G0223700 PROTEIN"/>
    <property type="match status" value="1"/>
</dbReference>
<dbReference type="AlphaFoldDB" id="A0ABC8T906"/>
<dbReference type="PANTHER" id="PTHR35471">
    <property type="entry name" value="OS07G0223700 PROTEIN"/>
    <property type="match status" value="1"/>
</dbReference>
<dbReference type="EMBL" id="CAUOFW020004491">
    <property type="protein sequence ID" value="CAK9165902.1"/>
    <property type="molecule type" value="Genomic_DNA"/>
</dbReference>
<organism evidence="1 2">
    <name type="scientific">Ilex paraguariensis</name>
    <name type="common">yerba mate</name>
    <dbReference type="NCBI Taxonomy" id="185542"/>
    <lineage>
        <taxon>Eukaryota</taxon>
        <taxon>Viridiplantae</taxon>
        <taxon>Streptophyta</taxon>
        <taxon>Embryophyta</taxon>
        <taxon>Tracheophyta</taxon>
        <taxon>Spermatophyta</taxon>
        <taxon>Magnoliopsida</taxon>
        <taxon>eudicotyledons</taxon>
        <taxon>Gunneridae</taxon>
        <taxon>Pentapetalae</taxon>
        <taxon>asterids</taxon>
        <taxon>campanulids</taxon>
        <taxon>Aquifoliales</taxon>
        <taxon>Aquifoliaceae</taxon>
        <taxon>Ilex</taxon>
    </lineage>
</organism>
<sequence>MLFLRLRFKNISSEIYGSFVIFSVKLTLSMQIIGFYVRVSSSLLWIQMYRLGVSYVDSSVPREADADIRNSFLNPATPSVVRHSSGSDDVLGGSIYNPAYYSSLFEDGKDHGYSYGRTLLWLLSCPLVVGIVESSEVEDCLRLTIVEHLDPGLQSVHPPVLDQLVHIHNRPVQYSSDSIFSIGSVKPVQFRLFQNRFSEDFAAL</sequence>
<proteinExistence type="predicted"/>
<comment type="caution">
    <text evidence="1">The sequence shown here is derived from an EMBL/GenBank/DDBJ whole genome shotgun (WGS) entry which is preliminary data.</text>
</comment>
<gene>
    <name evidence="1" type="ORF">ILEXP_LOCUS35086</name>
</gene>
<feature type="non-terminal residue" evidence="1">
    <location>
        <position position="204"/>
    </location>
</feature>
<dbReference type="Proteomes" id="UP001642360">
    <property type="component" value="Unassembled WGS sequence"/>
</dbReference>
<name>A0ABC8T906_9AQUA</name>
<protein>
    <submittedName>
        <fullName evidence="1">Uncharacterized protein</fullName>
    </submittedName>
</protein>
<evidence type="ECO:0000313" key="2">
    <source>
        <dbReference type="Proteomes" id="UP001642360"/>
    </source>
</evidence>